<feature type="region of interest" description="Disordered" evidence="1">
    <location>
        <begin position="722"/>
        <end position="743"/>
    </location>
</feature>
<dbReference type="EMBL" id="OOIN01000024">
    <property type="protein sequence ID" value="SPO28588.1"/>
    <property type="molecule type" value="Genomic_DNA"/>
</dbReference>
<protein>
    <submittedName>
        <fullName evidence="2">Uncharacterized protein</fullName>
    </submittedName>
</protein>
<feature type="compositionally biased region" description="Low complexity" evidence="1">
    <location>
        <begin position="884"/>
        <end position="895"/>
    </location>
</feature>
<feature type="compositionally biased region" description="Basic residues" evidence="1">
    <location>
        <begin position="679"/>
        <end position="690"/>
    </location>
</feature>
<feature type="compositionally biased region" description="Low complexity" evidence="1">
    <location>
        <begin position="67"/>
        <end position="85"/>
    </location>
</feature>
<feature type="region of interest" description="Disordered" evidence="1">
    <location>
        <begin position="864"/>
        <end position="895"/>
    </location>
</feature>
<accession>A0A5C3EDR0</accession>
<evidence type="ECO:0000256" key="1">
    <source>
        <dbReference type="SAM" id="MobiDB-lite"/>
    </source>
</evidence>
<evidence type="ECO:0000313" key="2">
    <source>
        <dbReference type="EMBL" id="SPO28588.1"/>
    </source>
</evidence>
<dbReference type="Proteomes" id="UP000324022">
    <property type="component" value="Unassembled WGS sequence"/>
</dbReference>
<reference evidence="2 3" key="1">
    <citation type="submission" date="2018-03" db="EMBL/GenBank/DDBJ databases">
        <authorList>
            <person name="Guldener U."/>
        </authorList>
    </citation>
    <scope>NUCLEOTIDE SEQUENCE [LARGE SCALE GENOMIC DNA]</scope>
    <source>
        <strain evidence="2 3">NBRC100155</strain>
    </source>
</reference>
<gene>
    <name evidence="2" type="ORF">UTRI_04466</name>
</gene>
<sequence length="895" mass="97816">MSCFPTSSRSPVAAATPSTMTFPASCLDTFLRELGFDTSDESNTLAIPLAIAHARWSPTCEKHGRQSTHSSSKQSSSSKQQKHSSCSSCSRFTHFRNAYKGALAQTTKYGKAYERSSREMQSFLKWDWSHSCFSVDEMYQAHVDMRLKEFGYYEDATGKQQDRLIPKYSSFTMCQNGHQAPPTPAVPFAAPPGKTAAKQMNSAAIANSALNTPADKATASAPYKSAGSFTATQTPVKQAQTTATTQTPASAANLATTPSATKPSTPAASSGTKKLAKKSGFAGAEPAASTAVDKQPGDTTRASKPVSVKAKQKKPEQVQSSSLLSDCRRFASFCESNDDQRAHLSPHATLSETIHALNRAMLSFGIGKLDNYIYVELAGMVALLNYAAAFYIYFADHIESYMQDRLGNTFVDYFFRAVYCNRAYFIEMEEWRSSGSADDGGKDATGRNKRRQAIENEFVKMVPDVTDLRDGVQTVLFTFVWVNYTAYQGFETAMASTLHTLIPLLQTIVVRCARQAQLMHRALTVARGIGSVNKVPTLGAHDLQWDLLDLSAALQNLSGCDLALFTSTVYSSKDFAVAGKHDAKKKRAWNWNESVVSCPYIVHLYTVAVADMTFRTLLQLIKAIESEVFAREPKPLEKTKCSEGCHCLSLENRLLPIIEEMGKRLELIERKQYDWRHKVKKPKKGKRKKKNEAEETEEVMKNGKELRLKEILSRRIEELKNTAKAAKEGDVASSEPVNKKDRLDGLEAKLGSVASEMSGIKAELGETSLTDKKKEWNEGDQSIVPAVSSSKIATATPDIPAVSPCTAVSATPSIPATTPTELVSSTHNTPFATPSNIASTPTSSKPSITLTPFINGHIRIPFKPPPSNPLFFPATQTPTPPSSTPTITPSTTLDP</sequence>
<feature type="region of interest" description="Disordered" evidence="1">
    <location>
        <begin position="61"/>
        <end position="85"/>
    </location>
</feature>
<feature type="compositionally biased region" description="Low complexity" evidence="1">
    <location>
        <begin position="234"/>
        <end position="270"/>
    </location>
</feature>
<evidence type="ECO:0000313" key="3">
    <source>
        <dbReference type="Proteomes" id="UP000324022"/>
    </source>
</evidence>
<name>A0A5C3EDR0_9BASI</name>
<feature type="region of interest" description="Disordered" evidence="1">
    <location>
        <begin position="679"/>
        <end position="699"/>
    </location>
</feature>
<keyword evidence="3" id="KW-1185">Reference proteome</keyword>
<organism evidence="2 3">
    <name type="scientific">Ustilago trichophora</name>
    <dbReference type="NCBI Taxonomy" id="86804"/>
    <lineage>
        <taxon>Eukaryota</taxon>
        <taxon>Fungi</taxon>
        <taxon>Dikarya</taxon>
        <taxon>Basidiomycota</taxon>
        <taxon>Ustilaginomycotina</taxon>
        <taxon>Ustilaginomycetes</taxon>
        <taxon>Ustilaginales</taxon>
        <taxon>Ustilaginaceae</taxon>
        <taxon>Ustilago</taxon>
    </lineage>
</organism>
<proteinExistence type="predicted"/>
<dbReference type="OrthoDB" id="2556653at2759"/>
<feature type="region of interest" description="Disordered" evidence="1">
    <location>
        <begin position="234"/>
        <end position="320"/>
    </location>
</feature>
<dbReference type="AlphaFoldDB" id="A0A5C3EDR0"/>